<dbReference type="GO" id="GO:0008237">
    <property type="term" value="F:metallopeptidase activity"/>
    <property type="evidence" value="ECO:0007669"/>
    <property type="project" value="UniProtKB-KW"/>
</dbReference>
<feature type="transmembrane region" description="Helical" evidence="2">
    <location>
        <begin position="276"/>
        <end position="295"/>
    </location>
</feature>
<feature type="transmembrane region" description="Helical" evidence="2">
    <location>
        <begin position="120"/>
        <end position="142"/>
    </location>
</feature>
<dbReference type="PANTHER" id="PTHR36435">
    <property type="entry name" value="SLR1288 PROTEIN"/>
    <property type="match status" value="1"/>
</dbReference>
<protein>
    <submittedName>
        <fullName evidence="4">CPBP family intramembrane metalloprotease</fullName>
    </submittedName>
</protein>
<keyword evidence="2" id="KW-0812">Transmembrane</keyword>
<feature type="transmembrane region" description="Helical" evidence="2">
    <location>
        <begin position="216"/>
        <end position="233"/>
    </location>
</feature>
<evidence type="ECO:0000256" key="2">
    <source>
        <dbReference type="SAM" id="Phobius"/>
    </source>
</evidence>
<dbReference type="InterPro" id="IPR052710">
    <property type="entry name" value="CAAX_protease"/>
</dbReference>
<gene>
    <name evidence="4" type="ORF">H9L22_07775</name>
</gene>
<keyword evidence="4" id="KW-0482">Metalloprotease</keyword>
<dbReference type="GO" id="GO:0080120">
    <property type="term" value="P:CAAX-box protein maturation"/>
    <property type="evidence" value="ECO:0007669"/>
    <property type="project" value="UniProtKB-ARBA"/>
</dbReference>
<feature type="transmembrane region" description="Helical" evidence="2">
    <location>
        <begin position="75"/>
        <end position="99"/>
    </location>
</feature>
<dbReference type="KEGG" id="tdf:H9L22_07775"/>
<dbReference type="EMBL" id="CP060789">
    <property type="protein sequence ID" value="QNP57165.1"/>
    <property type="molecule type" value="Genomic_DNA"/>
</dbReference>
<feature type="region of interest" description="Disordered" evidence="1">
    <location>
        <begin position="1"/>
        <end position="22"/>
    </location>
</feature>
<dbReference type="Proteomes" id="UP000516117">
    <property type="component" value="Chromosome"/>
</dbReference>
<keyword evidence="2" id="KW-0472">Membrane</keyword>
<dbReference type="GO" id="GO:0004175">
    <property type="term" value="F:endopeptidase activity"/>
    <property type="evidence" value="ECO:0007669"/>
    <property type="project" value="UniProtKB-ARBA"/>
</dbReference>
<keyword evidence="4" id="KW-0645">Protease</keyword>
<evidence type="ECO:0000256" key="1">
    <source>
        <dbReference type="SAM" id="MobiDB-lite"/>
    </source>
</evidence>
<feature type="transmembrane region" description="Helical" evidence="2">
    <location>
        <begin position="192"/>
        <end position="210"/>
    </location>
</feature>
<evidence type="ECO:0000313" key="5">
    <source>
        <dbReference type="Proteomes" id="UP000516117"/>
    </source>
</evidence>
<name>A0A7H0H9E9_9ACTN</name>
<dbReference type="InterPro" id="IPR003675">
    <property type="entry name" value="Rce1/LyrA-like_dom"/>
</dbReference>
<proteinExistence type="predicted"/>
<feature type="transmembrane region" description="Helical" evidence="2">
    <location>
        <begin position="240"/>
        <end position="256"/>
    </location>
</feature>
<feature type="transmembrane region" description="Helical" evidence="2">
    <location>
        <begin position="154"/>
        <end position="171"/>
    </location>
</feature>
<evidence type="ECO:0000313" key="4">
    <source>
        <dbReference type="EMBL" id="QNP57165.1"/>
    </source>
</evidence>
<sequence length="313" mass="32766">MDARPGVASADDTDGVSPLLPGSRHRPLAADRRAGAGAALFLVVTTVVPMLGLLVDVQVGGGSLGGYLDDIVDGVLPRWMTAFAFVSIALMLPLCAVLARIVGQPFGYLSSVTGRFRWGFFWRMMAVAVVAFGILTAVNLAISPQPPLEVLSDSWPMLVVLLVAIPFQAAAEEYMLRGLVFRAVGSWLPDPRAGLAVGALVSSLLFAVLHGASDPWLNAFYFGMALLCCYATWRTGGLEVAVAVHVVNNLIAASFLPFMPTPDVFDREAGVGDPTVLLQLLAVGAVVAAGSLWAARGRVAALGPTATRAAVQP</sequence>
<dbReference type="AlphaFoldDB" id="A0A7H0H9E9"/>
<dbReference type="RefSeq" id="WP_187722258.1">
    <property type="nucleotide sequence ID" value="NZ_CP060789.1"/>
</dbReference>
<dbReference type="PANTHER" id="PTHR36435:SF1">
    <property type="entry name" value="CAAX AMINO TERMINAL PROTEASE FAMILY PROTEIN"/>
    <property type="match status" value="1"/>
</dbReference>
<dbReference type="Pfam" id="PF02517">
    <property type="entry name" value="Rce1-like"/>
    <property type="match status" value="1"/>
</dbReference>
<accession>A0A7H0H9E9</accession>
<reference evidence="4 5" key="1">
    <citation type="submission" date="2020-08" db="EMBL/GenBank/DDBJ databases">
        <title>Genome sequence of Tessaracoccus defluvii JCM 17540T.</title>
        <authorList>
            <person name="Hyun D.-W."/>
            <person name="Bae J.-W."/>
        </authorList>
    </citation>
    <scope>NUCLEOTIDE SEQUENCE [LARGE SCALE GENOMIC DNA]</scope>
    <source>
        <strain evidence="4 5">JCM 17540</strain>
    </source>
</reference>
<evidence type="ECO:0000259" key="3">
    <source>
        <dbReference type="Pfam" id="PF02517"/>
    </source>
</evidence>
<dbReference type="GO" id="GO:0006508">
    <property type="term" value="P:proteolysis"/>
    <property type="evidence" value="ECO:0007669"/>
    <property type="project" value="UniProtKB-KW"/>
</dbReference>
<keyword evidence="2" id="KW-1133">Transmembrane helix</keyword>
<keyword evidence="5" id="KW-1185">Reference proteome</keyword>
<keyword evidence="4" id="KW-0378">Hydrolase</keyword>
<feature type="transmembrane region" description="Helical" evidence="2">
    <location>
        <begin position="34"/>
        <end position="55"/>
    </location>
</feature>
<organism evidence="4 5">
    <name type="scientific">Tessaracoccus defluvii</name>
    <dbReference type="NCBI Taxonomy" id="1285901"/>
    <lineage>
        <taxon>Bacteria</taxon>
        <taxon>Bacillati</taxon>
        <taxon>Actinomycetota</taxon>
        <taxon>Actinomycetes</taxon>
        <taxon>Propionibacteriales</taxon>
        <taxon>Propionibacteriaceae</taxon>
        <taxon>Tessaracoccus</taxon>
    </lineage>
</organism>
<feature type="domain" description="CAAX prenyl protease 2/Lysostaphin resistance protein A-like" evidence="3">
    <location>
        <begin position="156"/>
        <end position="251"/>
    </location>
</feature>